<keyword evidence="3" id="KW-1185">Reference proteome</keyword>
<keyword evidence="1" id="KW-0472">Membrane</keyword>
<organism evidence="2 3">
    <name type="scientific">Chaetomidium leptoderma</name>
    <dbReference type="NCBI Taxonomy" id="669021"/>
    <lineage>
        <taxon>Eukaryota</taxon>
        <taxon>Fungi</taxon>
        <taxon>Dikarya</taxon>
        <taxon>Ascomycota</taxon>
        <taxon>Pezizomycotina</taxon>
        <taxon>Sordariomycetes</taxon>
        <taxon>Sordariomycetidae</taxon>
        <taxon>Sordariales</taxon>
        <taxon>Chaetomiaceae</taxon>
        <taxon>Chaetomidium</taxon>
    </lineage>
</organism>
<protein>
    <recommendedName>
        <fullName evidence="4">Ubiquitin carrier protein</fullName>
    </recommendedName>
</protein>
<feature type="transmembrane region" description="Helical" evidence="1">
    <location>
        <begin position="143"/>
        <end position="164"/>
    </location>
</feature>
<feature type="transmembrane region" description="Helical" evidence="1">
    <location>
        <begin position="321"/>
        <end position="342"/>
    </location>
</feature>
<keyword evidence="1" id="KW-0812">Transmembrane</keyword>
<evidence type="ECO:0000256" key="1">
    <source>
        <dbReference type="SAM" id="Phobius"/>
    </source>
</evidence>
<dbReference type="EMBL" id="MU856853">
    <property type="protein sequence ID" value="KAK4157262.1"/>
    <property type="molecule type" value="Genomic_DNA"/>
</dbReference>
<name>A0AAN6VT16_9PEZI</name>
<keyword evidence="1" id="KW-1133">Transmembrane helix</keyword>
<feature type="transmembrane region" description="Helical" evidence="1">
    <location>
        <begin position="117"/>
        <end position="137"/>
    </location>
</feature>
<feature type="transmembrane region" description="Helical" evidence="1">
    <location>
        <begin position="185"/>
        <end position="204"/>
    </location>
</feature>
<feature type="transmembrane region" description="Helical" evidence="1">
    <location>
        <begin position="28"/>
        <end position="50"/>
    </location>
</feature>
<evidence type="ECO:0000313" key="3">
    <source>
        <dbReference type="Proteomes" id="UP001302745"/>
    </source>
</evidence>
<sequence length="362" mass="39435">MFSTVTIGHSLAKRFTEDPPQWKLPTTAYFLFLGDFLLFLPVLLIFGYTLQHVYPTLAAVEDPLPAYEALAMNDDGTPKADNDPIRTAQPGKPITSSIRATNRLIRSLGGWLSNFRGLGYSIVIGFFTLTALGVFSVVLPVRIAHLLALIALAPLSTTWTHIVITAPTPGKSFFQRIPSPRKVYLATWLPTILLWAAAHVSALLPELLDHVIGLQLRDRINGGRFRDEPLHGSDIAKILAVVGLSVALQALLVIPSHAALTRVQASLLPADQDTLVPFDRSFAGRVEPEVVTGKGFATFGAAIKTIPVASWVRIYLLRVKVFAVGMGVYALMGVIVAGQLLLVRRMCDGGENEDGEKVFKCY</sequence>
<evidence type="ECO:0000313" key="2">
    <source>
        <dbReference type="EMBL" id="KAK4157262.1"/>
    </source>
</evidence>
<accession>A0AAN6VT16</accession>
<dbReference type="Proteomes" id="UP001302745">
    <property type="component" value="Unassembled WGS sequence"/>
</dbReference>
<comment type="caution">
    <text evidence="2">The sequence shown here is derived from an EMBL/GenBank/DDBJ whole genome shotgun (WGS) entry which is preliminary data.</text>
</comment>
<reference evidence="2" key="1">
    <citation type="journal article" date="2023" name="Mol. Phylogenet. Evol.">
        <title>Genome-scale phylogeny and comparative genomics of the fungal order Sordariales.</title>
        <authorList>
            <person name="Hensen N."/>
            <person name="Bonometti L."/>
            <person name="Westerberg I."/>
            <person name="Brannstrom I.O."/>
            <person name="Guillou S."/>
            <person name="Cros-Aarteil S."/>
            <person name="Calhoun S."/>
            <person name="Haridas S."/>
            <person name="Kuo A."/>
            <person name="Mondo S."/>
            <person name="Pangilinan J."/>
            <person name="Riley R."/>
            <person name="LaButti K."/>
            <person name="Andreopoulos B."/>
            <person name="Lipzen A."/>
            <person name="Chen C."/>
            <person name="Yan M."/>
            <person name="Daum C."/>
            <person name="Ng V."/>
            <person name="Clum A."/>
            <person name="Steindorff A."/>
            <person name="Ohm R.A."/>
            <person name="Martin F."/>
            <person name="Silar P."/>
            <person name="Natvig D.O."/>
            <person name="Lalanne C."/>
            <person name="Gautier V."/>
            <person name="Ament-Velasquez S.L."/>
            <person name="Kruys A."/>
            <person name="Hutchinson M.I."/>
            <person name="Powell A.J."/>
            <person name="Barry K."/>
            <person name="Miller A.N."/>
            <person name="Grigoriev I.V."/>
            <person name="Debuchy R."/>
            <person name="Gladieux P."/>
            <person name="Hiltunen Thoren M."/>
            <person name="Johannesson H."/>
        </authorList>
    </citation>
    <scope>NUCLEOTIDE SEQUENCE</scope>
    <source>
        <strain evidence="2">CBS 538.74</strain>
    </source>
</reference>
<dbReference type="AlphaFoldDB" id="A0AAN6VT16"/>
<evidence type="ECO:0008006" key="4">
    <source>
        <dbReference type="Google" id="ProtNLM"/>
    </source>
</evidence>
<gene>
    <name evidence="2" type="ORF">C8A00DRAFT_29827</name>
</gene>
<proteinExistence type="predicted"/>
<reference evidence="2" key="2">
    <citation type="submission" date="2023-05" db="EMBL/GenBank/DDBJ databases">
        <authorList>
            <consortium name="Lawrence Berkeley National Laboratory"/>
            <person name="Steindorff A."/>
            <person name="Hensen N."/>
            <person name="Bonometti L."/>
            <person name="Westerberg I."/>
            <person name="Brannstrom I.O."/>
            <person name="Guillou S."/>
            <person name="Cros-Aarteil S."/>
            <person name="Calhoun S."/>
            <person name="Haridas S."/>
            <person name="Kuo A."/>
            <person name="Mondo S."/>
            <person name="Pangilinan J."/>
            <person name="Riley R."/>
            <person name="Labutti K."/>
            <person name="Andreopoulos B."/>
            <person name="Lipzen A."/>
            <person name="Chen C."/>
            <person name="Yanf M."/>
            <person name="Daum C."/>
            <person name="Ng V."/>
            <person name="Clum A."/>
            <person name="Ohm R."/>
            <person name="Martin F."/>
            <person name="Silar P."/>
            <person name="Natvig D."/>
            <person name="Lalanne C."/>
            <person name="Gautier V."/>
            <person name="Ament-Velasquez S.L."/>
            <person name="Kruys A."/>
            <person name="Hutchinson M.I."/>
            <person name="Powell A.J."/>
            <person name="Barry K."/>
            <person name="Miller A.N."/>
            <person name="Grigoriev I.V."/>
            <person name="Debuchy R."/>
            <person name="Gladieux P."/>
            <person name="Thoren M.H."/>
            <person name="Johannesson H."/>
        </authorList>
    </citation>
    <scope>NUCLEOTIDE SEQUENCE</scope>
    <source>
        <strain evidence="2">CBS 538.74</strain>
    </source>
</reference>